<dbReference type="EMBL" id="CP018099">
    <property type="protein sequence ID" value="APF19763.1"/>
    <property type="molecule type" value="Genomic_DNA"/>
</dbReference>
<dbReference type="Gene3D" id="3.40.50.300">
    <property type="entry name" value="P-loop containing nucleotide triphosphate hydrolases"/>
    <property type="match status" value="1"/>
</dbReference>
<keyword evidence="4" id="KW-0547">Nucleotide-binding</keyword>
<dbReference type="RefSeq" id="WP_006926765.1">
    <property type="nucleotide sequence ID" value="NZ_CM001402.1"/>
</dbReference>
<evidence type="ECO:0000256" key="4">
    <source>
        <dbReference type="ARBA" id="ARBA00022741"/>
    </source>
</evidence>
<dbReference type="InterPro" id="IPR036612">
    <property type="entry name" value="KH_dom_type_1_sf"/>
</dbReference>
<evidence type="ECO:0000259" key="7">
    <source>
        <dbReference type="Pfam" id="PF02562"/>
    </source>
</evidence>
<dbReference type="PANTHER" id="PTHR30473:SF1">
    <property type="entry name" value="PHOH-LIKE PROTEIN"/>
    <property type="match status" value="1"/>
</dbReference>
<dbReference type="GO" id="GO:0005524">
    <property type="term" value="F:ATP binding"/>
    <property type="evidence" value="ECO:0007669"/>
    <property type="project" value="UniProtKB-KW"/>
</dbReference>
<keyword evidence="5" id="KW-0067">ATP-binding</keyword>
<dbReference type="FunFam" id="3.40.50.300:FF:000013">
    <property type="entry name" value="PhoH family ATPase"/>
    <property type="match status" value="1"/>
</dbReference>
<name>H1XNS8_CALAY</name>
<protein>
    <recommendedName>
        <fullName evidence="6">PhoH-like protein</fullName>
    </recommendedName>
</protein>
<evidence type="ECO:0000313" key="11">
    <source>
        <dbReference type="Proteomes" id="UP000183868"/>
    </source>
</evidence>
<dbReference type="InterPro" id="IPR051451">
    <property type="entry name" value="PhoH2-like"/>
</dbReference>
<dbReference type="InterPro" id="IPR003714">
    <property type="entry name" value="PhoH"/>
</dbReference>
<dbReference type="InterPro" id="IPR027417">
    <property type="entry name" value="P-loop_NTPase"/>
</dbReference>
<reference evidence="8 11" key="2">
    <citation type="submission" date="2016-11" db="EMBL/GenBank/DDBJ databases">
        <title>Genomic analysis of Caldithrix abyssi and proposal of a novel bacterial phylum Caldithrichaeota.</title>
        <authorList>
            <person name="Kublanov I."/>
            <person name="Sigalova O."/>
            <person name="Gavrilov S."/>
            <person name="Lebedinsky A."/>
            <person name="Ivanova N."/>
            <person name="Daum C."/>
            <person name="Reddy T."/>
            <person name="Klenk H.P."/>
            <person name="Goker M."/>
            <person name="Reva O."/>
            <person name="Miroshnichenko M."/>
            <person name="Kyprides N."/>
            <person name="Woyke T."/>
            <person name="Gelfand M."/>
        </authorList>
    </citation>
    <scope>NUCLEOTIDE SEQUENCE [LARGE SCALE GENOMIC DNA]</scope>
    <source>
        <strain evidence="8 11">LF13</strain>
    </source>
</reference>
<dbReference type="PaxDb" id="880073-Calab_0219"/>
<feature type="domain" description="PhoH-like protein" evidence="7">
    <location>
        <begin position="117"/>
        <end position="320"/>
    </location>
</feature>
<accession>H1XNS8</accession>
<dbReference type="Proteomes" id="UP000183868">
    <property type="component" value="Chromosome"/>
</dbReference>
<dbReference type="SUPFAM" id="SSF52540">
    <property type="entry name" value="P-loop containing nucleoside triphosphate hydrolases"/>
    <property type="match status" value="1"/>
</dbReference>
<evidence type="ECO:0000313" key="10">
    <source>
        <dbReference type="Proteomes" id="UP000004671"/>
    </source>
</evidence>
<evidence type="ECO:0000313" key="8">
    <source>
        <dbReference type="EMBL" id="APF19763.1"/>
    </source>
</evidence>
<evidence type="ECO:0000256" key="5">
    <source>
        <dbReference type="ARBA" id="ARBA00022840"/>
    </source>
</evidence>
<dbReference type="OrthoDB" id="9805148at2"/>
<organism evidence="9 10">
    <name type="scientific">Caldithrix abyssi DSM 13497</name>
    <dbReference type="NCBI Taxonomy" id="880073"/>
    <lineage>
        <taxon>Bacteria</taxon>
        <taxon>Pseudomonadati</taxon>
        <taxon>Calditrichota</taxon>
        <taxon>Calditrichia</taxon>
        <taxon>Calditrichales</taxon>
        <taxon>Calditrichaceae</taxon>
        <taxon>Caldithrix</taxon>
    </lineage>
</organism>
<comment type="subcellular location">
    <subcellularLocation>
        <location evidence="1">Cytoplasm</location>
    </subcellularLocation>
</comment>
<evidence type="ECO:0000256" key="3">
    <source>
        <dbReference type="ARBA" id="ARBA00022490"/>
    </source>
</evidence>
<reference evidence="9 10" key="1">
    <citation type="submission" date="2011-09" db="EMBL/GenBank/DDBJ databases">
        <title>The permanent draft genome of Caldithrix abyssi DSM 13497.</title>
        <authorList>
            <consortium name="US DOE Joint Genome Institute (JGI-PGF)"/>
            <person name="Lucas S."/>
            <person name="Han J."/>
            <person name="Lapidus A."/>
            <person name="Bruce D."/>
            <person name="Goodwin L."/>
            <person name="Pitluck S."/>
            <person name="Peters L."/>
            <person name="Kyrpides N."/>
            <person name="Mavromatis K."/>
            <person name="Ivanova N."/>
            <person name="Mikhailova N."/>
            <person name="Chertkov O."/>
            <person name="Detter J.C."/>
            <person name="Tapia R."/>
            <person name="Han C."/>
            <person name="Land M."/>
            <person name="Hauser L."/>
            <person name="Markowitz V."/>
            <person name="Cheng J.-F."/>
            <person name="Hugenholtz P."/>
            <person name="Woyke T."/>
            <person name="Wu D."/>
            <person name="Spring S."/>
            <person name="Brambilla E."/>
            <person name="Klenk H.-P."/>
            <person name="Eisen J.A."/>
        </authorList>
    </citation>
    <scope>NUCLEOTIDE SEQUENCE [LARGE SCALE GENOMIC DNA]</scope>
    <source>
        <strain evidence="9 10">DSM 13497</strain>
    </source>
</reference>
<dbReference type="FunCoup" id="H1XNS8">
    <property type="interactions" value="455"/>
</dbReference>
<dbReference type="AlphaFoldDB" id="H1XNS8"/>
<dbReference type="Proteomes" id="UP000004671">
    <property type="component" value="Chromosome"/>
</dbReference>
<proteinExistence type="inferred from homology"/>
<gene>
    <name evidence="8" type="ORF">Cabys_3015</name>
    <name evidence="9" type="ORF">Calab_0219</name>
</gene>
<dbReference type="GO" id="GO:0005829">
    <property type="term" value="C:cytosol"/>
    <property type="evidence" value="ECO:0007669"/>
    <property type="project" value="TreeGrafter"/>
</dbReference>
<dbReference type="EMBL" id="CM001402">
    <property type="protein sequence ID" value="EHO39868.1"/>
    <property type="molecule type" value="Genomic_DNA"/>
</dbReference>
<keyword evidence="10" id="KW-1185">Reference proteome</keyword>
<keyword evidence="3" id="KW-0963">Cytoplasm</keyword>
<sequence length="331" mass="36891">MEEIVEKTIKIPEAVGHISVVGEQDSNLRILEENFQVRIIARGNTLKILGKQQEAEAACQVLEELIAAAKRNKIFTRDDVLTAIKITRSLKSASPATDLPDVAATPMETISTFLGYIKPRTEGQRAMMEALNKNDIVFAVGPAGTGKTYLAVALAVAHLKENLVKKIVLARPAVEAGESLGFLPGDYKEKIDPYLKPLYDALEDMLPRDLLKRFLEQQIIEILPLAYMRGRTLNNAFVILDEAQNTTFMQMKMFLTRLGINSKSIITGDITQIDLPTKKDSGLVSSFYVLSGIEGIAFVKLTNRDVVRHPLVKDIIDAYERYDEKQNSKEK</sequence>
<comment type="similarity">
    <text evidence="2">Belongs to the PhoH family.</text>
</comment>
<dbReference type="GO" id="GO:0003723">
    <property type="term" value="F:RNA binding"/>
    <property type="evidence" value="ECO:0007669"/>
    <property type="project" value="InterPro"/>
</dbReference>
<dbReference type="eggNOG" id="COG1702">
    <property type="taxonomic scope" value="Bacteria"/>
</dbReference>
<dbReference type="HOGENOM" id="CLU_051654_0_0_0"/>
<dbReference type="SUPFAM" id="SSF54791">
    <property type="entry name" value="Eukaryotic type KH-domain (KH-domain type I)"/>
    <property type="match status" value="1"/>
</dbReference>
<evidence type="ECO:0000256" key="2">
    <source>
        <dbReference type="ARBA" id="ARBA00010393"/>
    </source>
</evidence>
<dbReference type="PANTHER" id="PTHR30473">
    <property type="entry name" value="PROTEIN PHOH"/>
    <property type="match status" value="1"/>
</dbReference>
<dbReference type="KEGG" id="caby:Cabys_3015"/>
<dbReference type="Pfam" id="PF02562">
    <property type="entry name" value="PhoH"/>
    <property type="match status" value="1"/>
</dbReference>
<evidence type="ECO:0000256" key="1">
    <source>
        <dbReference type="ARBA" id="ARBA00004496"/>
    </source>
</evidence>
<evidence type="ECO:0000313" key="9">
    <source>
        <dbReference type="EMBL" id="EHO39868.1"/>
    </source>
</evidence>
<evidence type="ECO:0000256" key="6">
    <source>
        <dbReference type="ARBA" id="ARBA00039970"/>
    </source>
</evidence>
<dbReference type="STRING" id="880073.Cabys_3015"/>